<proteinExistence type="inferred from homology"/>
<dbReference type="InterPro" id="IPR039417">
    <property type="entry name" value="Peptidase_C1A_papain-like"/>
</dbReference>
<keyword evidence="10" id="KW-1185">Reference proteome</keyword>
<evidence type="ECO:0008006" key="11">
    <source>
        <dbReference type="Google" id="ProtNLM"/>
    </source>
</evidence>
<dbReference type="GO" id="GO:0006508">
    <property type="term" value="P:proteolysis"/>
    <property type="evidence" value="ECO:0007669"/>
    <property type="project" value="UniProtKB-KW"/>
</dbReference>
<evidence type="ECO:0000259" key="8">
    <source>
        <dbReference type="SMART" id="SM00848"/>
    </source>
</evidence>
<dbReference type="SMART" id="SM00645">
    <property type="entry name" value="Pept_C1"/>
    <property type="match status" value="1"/>
</dbReference>
<dbReference type="PRINTS" id="PR00705">
    <property type="entry name" value="PAPAIN"/>
</dbReference>
<sequence length="461" mass="52020">MTKEEYLAFVNRGKAQRPKIPEKLSILYVESKKPVKLKTKETVDLAGVSALDITIFLPETKLLQKKQLVTPDQCPLVSTPQKNLNSTPKASTTKTCNDQDLNHGVLVVGYNSESRQDYWILKNSWGSDWGENGYWREVRNKGNNCATLALPKSPLNETWVQFKLTHQKEYSSPLEEIHRQAIFNENLVKIEEHNAKYARGEVTYTKAMNRFGDMTKEEFLAFVNRGKAQRPKISEKLRIPYVESKKPRADSVDWRLDAVSDIKDQGDCGSCWSFSATGALEGQLAIQKDLMVSLSEQNLVDCSRDYGNAGCNGGYMDSAFDYIHDNGIMKEDAYPYEGVDRDCRYDPSRSVTTLTGYYDLPSGSESALEDAVSNVGPIAVAIDATAELQFYYYGIFYDETCNETDLNHGVLVVGYDSESGQDYWIVKNSWGIRWGEQGYWRQARNRGNNCGIASQASYPTL</sequence>
<feature type="domain" description="Peptidase C1A papain C-terminal" evidence="7">
    <location>
        <begin position="248"/>
        <end position="460"/>
    </location>
</feature>
<keyword evidence="5" id="KW-0865">Zymogen</keyword>
<dbReference type="GO" id="GO:0008234">
    <property type="term" value="F:cysteine-type peptidase activity"/>
    <property type="evidence" value="ECO:0007669"/>
    <property type="project" value="UniProtKB-KW"/>
</dbReference>
<dbReference type="PROSITE" id="PS00639">
    <property type="entry name" value="THIOL_PROTEASE_HIS"/>
    <property type="match status" value="2"/>
</dbReference>
<dbReference type="PANTHER" id="PTHR12411">
    <property type="entry name" value="CYSTEINE PROTEASE FAMILY C1-RELATED"/>
    <property type="match status" value="1"/>
</dbReference>
<dbReference type="InterPro" id="IPR000668">
    <property type="entry name" value="Peptidase_C1A_C"/>
</dbReference>
<dbReference type="InterPro" id="IPR013128">
    <property type="entry name" value="Peptidase_C1A"/>
</dbReference>
<organism evidence="9 10">
    <name type="scientific">Tenebrio molitor</name>
    <name type="common">Yellow mealworm beetle</name>
    <dbReference type="NCBI Taxonomy" id="7067"/>
    <lineage>
        <taxon>Eukaryota</taxon>
        <taxon>Metazoa</taxon>
        <taxon>Ecdysozoa</taxon>
        <taxon>Arthropoda</taxon>
        <taxon>Hexapoda</taxon>
        <taxon>Insecta</taxon>
        <taxon>Pterygota</taxon>
        <taxon>Neoptera</taxon>
        <taxon>Endopterygota</taxon>
        <taxon>Coleoptera</taxon>
        <taxon>Polyphaga</taxon>
        <taxon>Cucujiformia</taxon>
        <taxon>Tenebrionidae</taxon>
        <taxon>Tenebrio</taxon>
    </lineage>
</organism>
<dbReference type="InterPro" id="IPR000169">
    <property type="entry name" value="Pept_cys_AS"/>
</dbReference>
<dbReference type="AlphaFoldDB" id="A0A8J6HLH9"/>
<evidence type="ECO:0000313" key="9">
    <source>
        <dbReference type="EMBL" id="KAH0816869.1"/>
    </source>
</evidence>
<dbReference type="InterPro" id="IPR038765">
    <property type="entry name" value="Papain-like_cys_pep_sf"/>
</dbReference>
<dbReference type="Pfam" id="PF00112">
    <property type="entry name" value="Peptidase_C1"/>
    <property type="match status" value="2"/>
</dbReference>
<dbReference type="PROSITE" id="PS00139">
    <property type="entry name" value="THIOL_PROTEASE_CYS"/>
    <property type="match status" value="1"/>
</dbReference>
<dbReference type="CDD" id="cd02248">
    <property type="entry name" value="Peptidase_C1A"/>
    <property type="match status" value="1"/>
</dbReference>
<evidence type="ECO:0000313" key="10">
    <source>
        <dbReference type="Proteomes" id="UP000719412"/>
    </source>
</evidence>
<evidence type="ECO:0000256" key="3">
    <source>
        <dbReference type="ARBA" id="ARBA00022801"/>
    </source>
</evidence>
<protein>
    <recommendedName>
        <fullName evidence="11">Cathepsin L</fullName>
    </recommendedName>
</protein>
<reference evidence="9" key="1">
    <citation type="journal article" date="2020" name="J Insects Food Feed">
        <title>The yellow mealworm (Tenebrio molitor) genome: a resource for the emerging insects as food and feed industry.</title>
        <authorList>
            <person name="Eriksson T."/>
            <person name="Andere A."/>
            <person name="Kelstrup H."/>
            <person name="Emery V."/>
            <person name="Picard C."/>
        </authorList>
    </citation>
    <scope>NUCLEOTIDE SEQUENCE</scope>
    <source>
        <strain evidence="9">Stoneville</strain>
        <tissue evidence="9">Whole head</tissue>
    </source>
</reference>
<keyword evidence="4" id="KW-0788">Thiol protease</keyword>
<dbReference type="EMBL" id="JABDTM020020801">
    <property type="protein sequence ID" value="KAH0816869.1"/>
    <property type="molecule type" value="Genomic_DNA"/>
</dbReference>
<keyword evidence="3" id="KW-0378">Hydrolase</keyword>
<evidence type="ECO:0000256" key="1">
    <source>
        <dbReference type="ARBA" id="ARBA00008455"/>
    </source>
</evidence>
<accession>A0A8J6HLH9</accession>
<comment type="caution">
    <text evidence="9">The sequence shown here is derived from an EMBL/GenBank/DDBJ whole genome shotgun (WGS) entry which is preliminary data.</text>
</comment>
<dbReference type="InterPro" id="IPR025660">
    <property type="entry name" value="Pept_his_AS"/>
</dbReference>
<dbReference type="Gene3D" id="3.90.70.10">
    <property type="entry name" value="Cysteine proteinases"/>
    <property type="match status" value="2"/>
</dbReference>
<dbReference type="SMART" id="SM00848">
    <property type="entry name" value="Inhibitor_I29"/>
    <property type="match status" value="1"/>
</dbReference>
<comment type="similarity">
    <text evidence="1">Belongs to the peptidase C1 family.</text>
</comment>
<evidence type="ECO:0000256" key="4">
    <source>
        <dbReference type="ARBA" id="ARBA00022807"/>
    </source>
</evidence>
<evidence type="ECO:0000256" key="5">
    <source>
        <dbReference type="ARBA" id="ARBA00023145"/>
    </source>
</evidence>
<name>A0A8J6HLH9_TENMO</name>
<evidence type="ECO:0000256" key="6">
    <source>
        <dbReference type="ARBA" id="ARBA00023157"/>
    </source>
</evidence>
<evidence type="ECO:0000259" key="7">
    <source>
        <dbReference type="SMART" id="SM00645"/>
    </source>
</evidence>
<evidence type="ECO:0000256" key="2">
    <source>
        <dbReference type="ARBA" id="ARBA00022670"/>
    </source>
</evidence>
<dbReference type="Proteomes" id="UP000719412">
    <property type="component" value="Unassembled WGS sequence"/>
</dbReference>
<gene>
    <name evidence="9" type="ORF">GEV33_005922</name>
</gene>
<dbReference type="Pfam" id="PF08246">
    <property type="entry name" value="Inhibitor_I29"/>
    <property type="match status" value="1"/>
</dbReference>
<dbReference type="SUPFAM" id="SSF54001">
    <property type="entry name" value="Cysteine proteinases"/>
    <property type="match status" value="2"/>
</dbReference>
<keyword evidence="6" id="KW-1015">Disulfide bond</keyword>
<reference evidence="9" key="2">
    <citation type="submission" date="2021-08" db="EMBL/GenBank/DDBJ databases">
        <authorList>
            <person name="Eriksson T."/>
        </authorList>
    </citation>
    <scope>NUCLEOTIDE SEQUENCE</scope>
    <source>
        <strain evidence="9">Stoneville</strain>
        <tissue evidence="9">Whole head</tissue>
    </source>
</reference>
<feature type="domain" description="Cathepsin propeptide inhibitor" evidence="8">
    <location>
        <begin position="159"/>
        <end position="219"/>
    </location>
</feature>
<dbReference type="InterPro" id="IPR013201">
    <property type="entry name" value="Prot_inhib_I29"/>
</dbReference>
<dbReference type="FunFam" id="3.90.70.10:FF:000006">
    <property type="entry name" value="Cathepsin S"/>
    <property type="match status" value="1"/>
</dbReference>
<keyword evidence="2" id="KW-0645">Protease</keyword>